<gene>
    <name evidence="9" type="ORF">SAMN05444278_101599</name>
</gene>
<evidence type="ECO:0000256" key="2">
    <source>
        <dbReference type="ARBA" id="ARBA00022723"/>
    </source>
</evidence>
<dbReference type="GO" id="GO:0004222">
    <property type="term" value="F:metalloendopeptidase activity"/>
    <property type="evidence" value="ECO:0007669"/>
    <property type="project" value="InterPro"/>
</dbReference>
<keyword evidence="7" id="KW-0732">Signal</keyword>
<evidence type="ECO:0000313" key="9">
    <source>
        <dbReference type="EMBL" id="SHE42370.1"/>
    </source>
</evidence>
<proteinExistence type="inferred from homology"/>
<name>A0A1M4TD48_9FLAO</name>
<sequence length="271" mass="30302">MKFRLFLLISLLLITINCAVNPFTGKKTMAFVPDSKLIPMAYSQYDEVLSESEVLKDTEESEMIKRVGERIKLAARKYLKYKGMDDYDANYDWEFNLIESEQINAWAMPGGKVAFYTGILSIAENEDGVAAIMGHEIVHALANHGQQRMSAGLIQQGAAVVGNVALSEKEEQQQIFNVAFGVGSQVFGMLPFSRKHETEADEQGLVLMILAGYDPEEAPKLWERMKTASNGQSPPEFLSTHPSHDTRIENLRNRIPTARAEAEKIGIINFN</sequence>
<dbReference type="OrthoDB" id="9810445at2"/>
<dbReference type="PANTHER" id="PTHR22726">
    <property type="entry name" value="METALLOENDOPEPTIDASE OMA1"/>
    <property type="match status" value="1"/>
</dbReference>
<evidence type="ECO:0000256" key="1">
    <source>
        <dbReference type="ARBA" id="ARBA00022670"/>
    </source>
</evidence>
<dbReference type="CDD" id="cd07331">
    <property type="entry name" value="M48C_Oma1_like"/>
    <property type="match status" value="1"/>
</dbReference>
<reference evidence="9 10" key="1">
    <citation type="submission" date="2016-11" db="EMBL/GenBank/DDBJ databases">
        <authorList>
            <person name="Jaros S."/>
            <person name="Januszkiewicz K."/>
            <person name="Wedrychowicz H."/>
        </authorList>
    </citation>
    <scope>NUCLEOTIDE SEQUENCE [LARGE SCALE GENOMIC DNA]</scope>
    <source>
        <strain evidence="9 10">DSM 25661</strain>
    </source>
</reference>
<comment type="cofactor">
    <cofactor evidence="6">
        <name>Zn(2+)</name>
        <dbReference type="ChEBI" id="CHEBI:29105"/>
    </cofactor>
    <text evidence="6">Binds 1 zinc ion per subunit.</text>
</comment>
<dbReference type="EMBL" id="FQTW01000001">
    <property type="protein sequence ID" value="SHE42370.1"/>
    <property type="molecule type" value="Genomic_DNA"/>
</dbReference>
<dbReference type="InterPro" id="IPR051156">
    <property type="entry name" value="Mito/Outer_Membr_Metalloprot"/>
</dbReference>
<keyword evidence="4 6" id="KW-0862">Zinc</keyword>
<dbReference type="GO" id="GO:0046872">
    <property type="term" value="F:metal ion binding"/>
    <property type="evidence" value="ECO:0007669"/>
    <property type="project" value="UniProtKB-KW"/>
</dbReference>
<keyword evidence="2" id="KW-0479">Metal-binding</keyword>
<accession>A0A1M4TD48</accession>
<evidence type="ECO:0000256" key="7">
    <source>
        <dbReference type="SAM" id="SignalP"/>
    </source>
</evidence>
<protein>
    <submittedName>
        <fullName evidence="9">Peptidase family M48</fullName>
    </submittedName>
</protein>
<dbReference type="RefSeq" id="WP_073191761.1">
    <property type="nucleotide sequence ID" value="NZ_FQTW01000001.1"/>
</dbReference>
<keyword evidence="3 6" id="KW-0378">Hydrolase</keyword>
<dbReference type="InterPro" id="IPR001915">
    <property type="entry name" value="Peptidase_M48"/>
</dbReference>
<dbReference type="Gene3D" id="3.30.2010.10">
    <property type="entry name" value="Metalloproteases ('zincins'), catalytic domain"/>
    <property type="match status" value="1"/>
</dbReference>
<evidence type="ECO:0000313" key="10">
    <source>
        <dbReference type="Proteomes" id="UP000184462"/>
    </source>
</evidence>
<feature type="chain" id="PRO_5012318826" evidence="7">
    <location>
        <begin position="20"/>
        <end position="271"/>
    </location>
</feature>
<dbReference type="GO" id="GO:0016020">
    <property type="term" value="C:membrane"/>
    <property type="evidence" value="ECO:0007669"/>
    <property type="project" value="TreeGrafter"/>
</dbReference>
<evidence type="ECO:0000259" key="8">
    <source>
        <dbReference type="Pfam" id="PF01435"/>
    </source>
</evidence>
<evidence type="ECO:0000256" key="3">
    <source>
        <dbReference type="ARBA" id="ARBA00022801"/>
    </source>
</evidence>
<dbReference type="GO" id="GO:0051603">
    <property type="term" value="P:proteolysis involved in protein catabolic process"/>
    <property type="evidence" value="ECO:0007669"/>
    <property type="project" value="TreeGrafter"/>
</dbReference>
<keyword evidence="10" id="KW-1185">Reference proteome</keyword>
<comment type="similarity">
    <text evidence="6">Belongs to the peptidase M48 family.</text>
</comment>
<organism evidence="9 10">
    <name type="scientific">Psychroflexus salarius</name>
    <dbReference type="NCBI Taxonomy" id="1155689"/>
    <lineage>
        <taxon>Bacteria</taxon>
        <taxon>Pseudomonadati</taxon>
        <taxon>Bacteroidota</taxon>
        <taxon>Flavobacteriia</taxon>
        <taxon>Flavobacteriales</taxon>
        <taxon>Flavobacteriaceae</taxon>
        <taxon>Psychroflexus</taxon>
    </lineage>
</organism>
<evidence type="ECO:0000256" key="4">
    <source>
        <dbReference type="ARBA" id="ARBA00022833"/>
    </source>
</evidence>
<dbReference type="PANTHER" id="PTHR22726:SF24">
    <property type="entry name" value="M48 FAMILY METALLOPEPTIDASE"/>
    <property type="match status" value="1"/>
</dbReference>
<evidence type="ECO:0000256" key="5">
    <source>
        <dbReference type="ARBA" id="ARBA00023049"/>
    </source>
</evidence>
<dbReference type="Pfam" id="PF01435">
    <property type="entry name" value="Peptidase_M48"/>
    <property type="match status" value="1"/>
</dbReference>
<keyword evidence="5 6" id="KW-0482">Metalloprotease</keyword>
<dbReference type="AlphaFoldDB" id="A0A1M4TD48"/>
<evidence type="ECO:0000256" key="6">
    <source>
        <dbReference type="RuleBase" id="RU003983"/>
    </source>
</evidence>
<dbReference type="Proteomes" id="UP000184462">
    <property type="component" value="Unassembled WGS sequence"/>
</dbReference>
<feature type="signal peptide" evidence="7">
    <location>
        <begin position="1"/>
        <end position="19"/>
    </location>
</feature>
<keyword evidence="1 6" id="KW-0645">Protease</keyword>
<dbReference type="STRING" id="1155689.SAMN05444278_101599"/>
<feature type="domain" description="Peptidase M48" evidence="8">
    <location>
        <begin position="91"/>
        <end position="254"/>
    </location>
</feature>